<keyword evidence="2" id="KW-1185">Reference proteome</keyword>
<proteinExistence type="predicted"/>
<comment type="caution">
    <text evidence="1">The sequence shown here is derived from an EMBL/GenBank/DDBJ whole genome shotgun (WGS) entry which is preliminary data.</text>
</comment>
<dbReference type="Proteomes" id="UP000035068">
    <property type="component" value="Unassembled WGS sequence"/>
</dbReference>
<evidence type="ECO:0000313" key="2">
    <source>
        <dbReference type="Proteomes" id="UP000035068"/>
    </source>
</evidence>
<dbReference type="AlphaFoldDB" id="A0A0C2EEL6"/>
<evidence type="ECO:0000313" key="1">
    <source>
        <dbReference type="EMBL" id="KIH77068.1"/>
    </source>
</evidence>
<organism evidence="1 2">
    <name type="scientific">Geoalkalibacter ferrihydriticus DSM 17813</name>
    <dbReference type="NCBI Taxonomy" id="1121915"/>
    <lineage>
        <taxon>Bacteria</taxon>
        <taxon>Pseudomonadati</taxon>
        <taxon>Thermodesulfobacteriota</taxon>
        <taxon>Desulfuromonadia</taxon>
        <taxon>Desulfuromonadales</taxon>
        <taxon>Geoalkalibacteraceae</taxon>
        <taxon>Geoalkalibacter</taxon>
    </lineage>
</organism>
<name>A0A0C2EEL6_9BACT</name>
<dbReference type="RefSeq" id="WP_040098345.1">
    <property type="nucleotide sequence ID" value="NZ_JWJD01000002.1"/>
</dbReference>
<accession>A0A0C2EEL6</accession>
<protein>
    <submittedName>
        <fullName evidence="1">Uncharacterized protein</fullName>
    </submittedName>
</protein>
<reference evidence="1 2" key="1">
    <citation type="submission" date="2014-12" db="EMBL/GenBank/DDBJ databases">
        <title>Genomes of Geoalkalibacter ferrihydriticus and Geoalkalibacter subterraneus, two haloalkaliphilic metal-reducing members of the Geobacteraceae.</title>
        <authorList>
            <person name="Badalamenti J.P."/>
            <person name="Torres C.I."/>
            <person name="Krajmalnik-Brown R."/>
            <person name="Bond D.R."/>
        </authorList>
    </citation>
    <scope>NUCLEOTIDE SEQUENCE [LARGE SCALE GENOMIC DNA]</scope>
    <source>
        <strain evidence="1 2">DSM 17813</strain>
    </source>
</reference>
<sequence length="183" mass="20493">MRPMIDELELPQVQEITTRDLRALAEHKPPGMDGSFLQNLGRRPTRLILGGVASGPESRQFIDDLYDKFQAGVPVAFSADIVTDTAIEEMLIDDLQYRDLAGKPERFAYVVTLQEHIEPVEPEETSLLDSDILDDARGLLDDLVEGLDIGLDFSTGLERFLDPLQSLLGRLREFNAAVDRARQ</sequence>
<dbReference type="EMBL" id="JWJD01000002">
    <property type="protein sequence ID" value="KIH77068.1"/>
    <property type="molecule type" value="Genomic_DNA"/>
</dbReference>
<gene>
    <name evidence="1" type="ORF">GFER_08520</name>
</gene>